<proteinExistence type="predicted"/>
<reference evidence="1 2" key="1">
    <citation type="submission" date="2020-06" db="EMBL/GenBank/DDBJ databases">
        <authorList>
            <person name="Li R."/>
            <person name="Bekaert M."/>
        </authorList>
    </citation>
    <scope>NUCLEOTIDE SEQUENCE [LARGE SCALE GENOMIC DNA]</scope>
    <source>
        <strain evidence="2">wild</strain>
    </source>
</reference>
<organism evidence="1 2">
    <name type="scientific">Mytilus coruscus</name>
    <name type="common">Sea mussel</name>
    <dbReference type="NCBI Taxonomy" id="42192"/>
    <lineage>
        <taxon>Eukaryota</taxon>
        <taxon>Metazoa</taxon>
        <taxon>Spiralia</taxon>
        <taxon>Lophotrochozoa</taxon>
        <taxon>Mollusca</taxon>
        <taxon>Bivalvia</taxon>
        <taxon>Autobranchia</taxon>
        <taxon>Pteriomorphia</taxon>
        <taxon>Mytilida</taxon>
        <taxon>Mytiloidea</taxon>
        <taxon>Mytilidae</taxon>
        <taxon>Mytilinae</taxon>
        <taxon>Mytilus</taxon>
    </lineage>
</organism>
<dbReference type="Proteomes" id="UP000507470">
    <property type="component" value="Unassembled WGS sequence"/>
</dbReference>
<keyword evidence="2" id="KW-1185">Reference proteome</keyword>
<sequence>MSSNNTAYKMGRIISVPLYILMCISYSYCSVLPKSYDRYPKEELRSVMNLFENFASKDGRIKSNDGGLLPVNNEHNNVDLGGVKPYHVYLAIKTKEGTVEEEQTTDKRVQDRGIDYWLGGGRFGKRYYDYGLTKTRFGRSVDHIDLNEDADN</sequence>
<name>A0A6J8AXL5_MYTCO</name>
<gene>
    <name evidence="1" type="ORF">MCOR_12484</name>
</gene>
<evidence type="ECO:0000313" key="1">
    <source>
        <dbReference type="EMBL" id="CAC5375521.1"/>
    </source>
</evidence>
<dbReference type="EMBL" id="CACVKT020002154">
    <property type="protein sequence ID" value="CAC5375521.1"/>
    <property type="molecule type" value="Genomic_DNA"/>
</dbReference>
<protein>
    <submittedName>
        <fullName evidence="1">Uncharacterized protein</fullName>
    </submittedName>
</protein>
<accession>A0A6J8AXL5</accession>
<evidence type="ECO:0000313" key="2">
    <source>
        <dbReference type="Proteomes" id="UP000507470"/>
    </source>
</evidence>
<dbReference type="AlphaFoldDB" id="A0A6J8AXL5"/>